<accession>A0ABW6WGP8</accession>
<reference evidence="2 3" key="1">
    <citation type="submission" date="2024-10" db="EMBL/GenBank/DDBJ databases">
        <title>The Natural Products Discovery Center: Release of the First 8490 Sequenced Strains for Exploring Actinobacteria Biosynthetic Diversity.</title>
        <authorList>
            <person name="Kalkreuter E."/>
            <person name="Kautsar S.A."/>
            <person name="Yang D."/>
            <person name="Bader C.D."/>
            <person name="Teijaro C.N."/>
            <person name="Fluegel L."/>
            <person name="Davis C.M."/>
            <person name="Simpson J.R."/>
            <person name="Lauterbach L."/>
            <person name="Steele A.D."/>
            <person name="Gui C."/>
            <person name="Meng S."/>
            <person name="Li G."/>
            <person name="Viehrig K."/>
            <person name="Ye F."/>
            <person name="Su P."/>
            <person name="Kiefer A.F."/>
            <person name="Nichols A."/>
            <person name="Cepeda A.J."/>
            <person name="Yan W."/>
            <person name="Fan B."/>
            <person name="Jiang Y."/>
            <person name="Adhikari A."/>
            <person name="Zheng C.-J."/>
            <person name="Schuster L."/>
            <person name="Cowan T.M."/>
            <person name="Smanski M.J."/>
            <person name="Chevrette M.G."/>
            <person name="De Carvalho L.P.S."/>
            <person name="Shen B."/>
        </authorList>
    </citation>
    <scope>NUCLEOTIDE SEQUENCE [LARGE SCALE GENOMIC DNA]</scope>
    <source>
        <strain evidence="2 3">NPDC000087</strain>
    </source>
</reference>
<evidence type="ECO:0000259" key="1">
    <source>
        <dbReference type="PROSITE" id="PS50801"/>
    </source>
</evidence>
<feature type="domain" description="STAS" evidence="1">
    <location>
        <begin position="192"/>
        <end position="239"/>
    </location>
</feature>
<dbReference type="SUPFAM" id="SSF52091">
    <property type="entry name" value="SpoIIaa-like"/>
    <property type="match status" value="1"/>
</dbReference>
<sequence length="282" mass="30270">MPAAGGVADLVPHDHFCFVYDRDADARRAVLDYAVAGFARRERVCVLTAHDAAVAEIGSDLRVAGLPVDDLVDGGVLVFGSASEAFLAGGVFEPDARLDACADAARSAVADGHTGLRVYAETHFLADHPDVLAVWPVYELRADLLLKQIPMTAVCAYDARRWASGNLMLAETLHTRRSRDQGFSLHAGRDGMLRLAGDIDNVVADQVHRLLVETAEARATGVLDVSGVTFVDVSGARGIGMACEVIAGRHGPTTVRGATPLLRKIWRQSNWSDFFPNVILKD</sequence>
<dbReference type="Pfam" id="PF13466">
    <property type="entry name" value="STAS_2"/>
    <property type="match status" value="1"/>
</dbReference>
<keyword evidence="3" id="KW-1185">Reference proteome</keyword>
<dbReference type="InterPro" id="IPR036513">
    <property type="entry name" value="STAS_dom_sf"/>
</dbReference>
<dbReference type="InterPro" id="IPR002645">
    <property type="entry name" value="STAS_dom"/>
</dbReference>
<proteinExistence type="predicted"/>
<gene>
    <name evidence="2" type="ORF">ACFY35_22440</name>
</gene>
<dbReference type="PROSITE" id="PS50801">
    <property type="entry name" value="STAS"/>
    <property type="match status" value="1"/>
</dbReference>
<comment type="caution">
    <text evidence="2">The sequence shown here is derived from an EMBL/GenBank/DDBJ whole genome shotgun (WGS) entry which is preliminary data.</text>
</comment>
<evidence type="ECO:0000313" key="2">
    <source>
        <dbReference type="EMBL" id="MFF5292208.1"/>
    </source>
</evidence>
<dbReference type="InterPro" id="IPR058548">
    <property type="entry name" value="MlaB-like_STAS"/>
</dbReference>
<dbReference type="RefSeq" id="WP_020510090.1">
    <property type="nucleotide sequence ID" value="NZ_JBIAZU010000004.1"/>
</dbReference>
<dbReference type="InterPro" id="IPR025847">
    <property type="entry name" value="MEDS_domain"/>
</dbReference>
<dbReference type="EMBL" id="JBIAZU010000004">
    <property type="protein sequence ID" value="MFF5292208.1"/>
    <property type="molecule type" value="Genomic_DNA"/>
</dbReference>
<evidence type="ECO:0000313" key="3">
    <source>
        <dbReference type="Proteomes" id="UP001602245"/>
    </source>
</evidence>
<dbReference type="Pfam" id="PF14417">
    <property type="entry name" value="MEDS"/>
    <property type="match status" value="1"/>
</dbReference>
<dbReference type="Gene3D" id="3.30.750.24">
    <property type="entry name" value="STAS domain"/>
    <property type="match status" value="1"/>
</dbReference>
<protein>
    <submittedName>
        <fullName evidence="2">MEDS domain-containing protein</fullName>
    </submittedName>
</protein>
<organism evidence="2 3">
    <name type="scientific">Paractinoplanes globisporus</name>
    <dbReference type="NCBI Taxonomy" id="113565"/>
    <lineage>
        <taxon>Bacteria</taxon>
        <taxon>Bacillati</taxon>
        <taxon>Actinomycetota</taxon>
        <taxon>Actinomycetes</taxon>
        <taxon>Micromonosporales</taxon>
        <taxon>Micromonosporaceae</taxon>
        <taxon>Paractinoplanes</taxon>
    </lineage>
</organism>
<dbReference type="Proteomes" id="UP001602245">
    <property type="component" value="Unassembled WGS sequence"/>
</dbReference>
<name>A0ABW6WGP8_9ACTN</name>